<name>A0ABW0KU41_9BACT</name>
<dbReference type="Gene3D" id="3.30.420.40">
    <property type="match status" value="2"/>
</dbReference>
<keyword evidence="2" id="KW-0547">Nucleotide-binding</keyword>
<dbReference type="InterPro" id="IPR043129">
    <property type="entry name" value="ATPase_NBD"/>
</dbReference>
<evidence type="ECO:0000313" key="4">
    <source>
        <dbReference type="EMBL" id="MFC5456432.1"/>
    </source>
</evidence>
<evidence type="ECO:0000256" key="2">
    <source>
        <dbReference type="ARBA" id="ARBA00022741"/>
    </source>
</evidence>
<keyword evidence="3" id="KW-0067">ATP-binding</keyword>
<dbReference type="SUPFAM" id="SSF53067">
    <property type="entry name" value="Actin-like ATPase domain"/>
    <property type="match status" value="2"/>
</dbReference>
<dbReference type="PANTHER" id="PTHR19375">
    <property type="entry name" value="HEAT SHOCK PROTEIN 70KDA"/>
    <property type="match status" value="1"/>
</dbReference>
<reference evidence="5" key="1">
    <citation type="journal article" date="2019" name="Int. J. Syst. Evol. Microbiol.">
        <title>The Global Catalogue of Microorganisms (GCM) 10K type strain sequencing project: providing services to taxonomists for standard genome sequencing and annotation.</title>
        <authorList>
            <consortium name="The Broad Institute Genomics Platform"/>
            <consortium name="The Broad Institute Genome Sequencing Center for Infectious Disease"/>
            <person name="Wu L."/>
            <person name="Ma J."/>
        </authorList>
    </citation>
    <scope>NUCLEOTIDE SEQUENCE [LARGE SCALE GENOMIC DNA]</scope>
    <source>
        <strain evidence="5">CGMCC 4.1469</strain>
    </source>
</reference>
<dbReference type="RefSeq" id="WP_377168663.1">
    <property type="nucleotide sequence ID" value="NZ_JBHSMQ010000006.1"/>
</dbReference>
<dbReference type="InterPro" id="IPR013126">
    <property type="entry name" value="Hsp_70_fam"/>
</dbReference>
<organism evidence="4 5">
    <name type="scientific">Prosthecobacter fluviatilis</name>
    <dbReference type="NCBI Taxonomy" id="445931"/>
    <lineage>
        <taxon>Bacteria</taxon>
        <taxon>Pseudomonadati</taxon>
        <taxon>Verrucomicrobiota</taxon>
        <taxon>Verrucomicrobiia</taxon>
        <taxon>Verrucomicrobiales</taxon>
        <taxon>Verrucomicrobiaceae</taxon>
        <taxon>Prosthecobacter</taxon>
    </lineage>
</organism>
<dbReference type="PRINTS" id="PR00301">
    <property type="entry name" value="HEATSHOCK70"/>
</dbReference>
<dbReference type="PROSITE" id="PS00297">
    <property type="entry name" value="HSP70_1"/>
    <property type="match status" value="1"/>
</dbReference>
<gene>
    <name evidence="4" type="ORF">ACFQDI_16330</name>
</gene>
<dbReference type="SUPFAM" id="SSF100920">
    <property type="entry name" value="Heat shock protein 70kD (HSP70), peptide-binding domain"/>
    <property type="match status" value="1"/>
</dbReference>
<evidence type="ECO:0000256" key="1">
    <source>
        <dbReference type="ARBA" id="ARBA00007381"/>
    </source>
</evidence>
<dbReference type="InterPro" id="IPR029047">
    <property type="entry name" value="HSP70_peptide-bd_sf"/>
</dbReference>
<accession>A0ABW0KU41</accession>
<comment type="caution">
    <text evidence="4">The sequence shown here is derived from an EMBL/GenBank/DDBJ whole genome shotgun (WGS) entry which is preliminary data.</text>
</comment>
<dbReference type="EMBL" id="JBHSMQ010000006">
    <property type="protein sequence ID" value="MFC5456432.1"/>
    <property type="molecule type" value="Genomic_DNA"/>
</dbReference>
<dbReference type="Proteomes" id="UP001596052">
    <property type="component" value="Unassembled WGS sequence"/>
</dbReference>
<dbReference type="Gene3D" id="2.60.34.10">
    <property type="entry name" value="Substrate Binding Domain Of DNAk, Chain A, domain 1"/>
    <property type="match status" value="1"/>
</dbReference>
<dbReference type="Gene3D" id="3.90.640.10">
    <property type="entry name" value="Actin, Chain A, domain 4"/>
    <property type="match status" value="1"/>
</dbReference>
<dbReference type="Pfam" id="PF00012">
    <property type="entry name" value="HSP70"/>
    <property type="match status" value="1"/>
</dbReference>
<dbReference type="CDD" id="cd24029">
    <property type="entry name" value="ASKHA_NBD_HSP70_DnaK_HscA_HscC"/>
    <property type="match status" value="1"/>
</dbReference>
<dbReference type="InterPro" id="IPR018181">
    <property type="entry name" value="Heat_shock_70_CS"/>
</dbReference>
<comment type="similarity">
    <text evidence="1">Belongs to the heat shock protein 70 family.</text>
</comment>
<sequence>MPRQTLDFGIDLGTTNSAIAVMEGIAPAIIKNNQGQDTTPSAVGFTKNGVLRLGEAARRVQLAQPQDAYTEFKRRMGSDEVYEFRSSGKRLKPEELSAEVLKSLKGDVEQARGEQVAAAVITVPAAFELHQCEATQRAGALAGFSMTPLLQEPVAAALAYGFQKDQEKGYWLVYDFGGGTFDAALIRAEEGIIQVTAHEGDNFLGGSDIDWAIFQQLLLPRLTEQFDLPDFRRGNPRWEVAVQKLKSAIEKAKIEASRTSRAPLVECLFEDAAGAEVDLESLGMELSQEDIARIAAPIISRSISQVKRLLAGKGLACHDLARTILVGGPTLAPYFRAQLQSELGTSVDFSVDPMTVVACGAAVFASTQPFTAKVTVAVSAGTVGLDLKYKPVGVDADPLVGGRVQAGAEGCANHTIEFANASSGWTSGQVPVNQDGTFALTLAAERKMRNEYQITLRNAAGQPLKTAPESIHYTIGAAVEEQPLIHSISVALANNKTRQYFSKGSGLPQKCTHSHHTADVLVAGDKESSLRIPVVEGESAHSDRNRVIGHMEIRGDQIRRDVPADQEIQVTLKMDESRDIVMEVYIPYLDEEFSTRLALGRKAAANSVEFLHQRLMNENSRRQLLRRKADETEERTAAQIITDLEREISFAELEERIRQADGDFVTCEQCDKLLLEAACRLDEADALIKWPTLVRKVKQHDNAFFQLARECGTPADVQKAQEMNDRMQECIRAKNFARLDAVDDELWRLYSNLRHGHFPYWERTFLWLEPQAPSLSDPEEARRYVLLGRHALTEKNLAGLRSACHGLWGFFPDEVEMYRGLKAGIT</sequence>
<keyword evidence="5" id="KW-1185">Reference proteome</keyword>
<proteinExistence type="inferred from homology"/>
<protein>
    <submittedName>
        <fullName evidence="4">Hsp70 family protein</fullName>
    </submittedName>
</protein>
<evidence type="ECO:0000256" key="3">
    <source>
        <dbReference type="ARBA" id="ARBA00022840"/>
    </source>
</evidence>
<evidence type="ECO:0000313" key="5">
    <source>
        <dbReference type="Proteomes" id="UP001596052"/>
    </source>
</evidence>